<sequence length="1441" mass="153509">METRAADSGAAFNSNYMKYVGNVNADGGGVYTVHVKPYSIMTVSTLQSHDKPDFHTPLPVEGQRTVLDTDATGAIQNIDDHFLYADDFDYTSKTVPVIGSDGQISGSESYVDSRGGSKSVIPRYTSDRNGAFEAYLPDGSSNYVLRQQLDQAIMGLGGTWNGGNPVTGIGDNRWLNYKASVDVSFENNSTQSGSNYAAIGAREQGGGSSQDISGTPYVFKYWFDGGWQLLVNNSAVSSGNVVSGAGGVQINGFNVSYDAWHNIAIQVAGNVVTAYLDGTMIATYTDSAPKLSGRVDLASGYYNVQFDNLKVETVDGYAPYYSELLDNMEMYDLAPTPNAKLVYTGAWNHQDGQGMYVYQRSISTSQGADAALSYTFTGTGFDILGANDGSAKLEVTVDGQVVTTSAATAASKEFYQTFTLRGLAYGEHTVSVKVLSGTLNVDAVGVVSGEVKGSADTSDLQTAVTAAQEVSRQDEFKDSDWQLFESLRSTAQEALTDPSTYRLDQEGAEQLIGRLTYIQNQMVMGDIQSIASPLYVATSVGKLPNLPQQVEASNLDGTKKMVTVKWNLDGISFHNAYETVAVTGTYGNLQTVCYVEVVPENILYFVDLNATQTGLTSGHSSSNTLGYDSPAYGAVAAFAAANSKPLLNNAPDQIYDSTNGWGHGGQNSSGAYSVSYKGIVAGPYSKQSTTGIYTANQIGASVFYTFDNVPAGDNQITLGTYNWWSNVTRTEEVYLVHDNNEELVDTITLNSSTVDVSKTYNFTMAEAGKMTIKLVAAQAAQSPLMSFVGIAPVPSVPPADKTVLQAVYDEQKNKVNDQYTELSWSSFQDALTEANRVLEDTNATQDDVDVALQALNSAVDGLTQDVVADTTKPTITLLGEPIVNLSIGAVYTDAGVSAMDDRDGDITSQTVTTITYNGILVPNISTVTAATYLYHYNVSDAAGNAALEVTRTINIMQDDEPIVDTVKPVITLLGDASVTLSAGASYTDAGATATDDLDGNITSRIVTTIMHNGNVVPSINTGEAGTYTYHYNVSDAAGNSAVEVTRSVTVNGVDDHHSSHSSSGSSSPSVPSVPETTKVIGAEELKAPGKGSVTVQVAQNQDTVLLPGHIADLVGDHGLRLETPNMTIEFPKEVLQSIQGMNADDQSDEAQIQFSAKPASKEDADKRIQHSDPAGSVKLKTASQVYDFSLQITSADGTVVPVTTFKQPLTITFKVDPSANPDLLGVYYLKADGEPEFIGGTLVNGVMSAQVNHFSQYAVLEYNKTFADVSDSSWASKVIKKMAAKHIIEGVGSSNFEPQGNVTRAQFAAMLSRALGLSAVNGPVFTDVDPHAWYADAIAKVSKAGIVNGRSSDTFAPDAAITREEMAVMTVRAYDFVNAQQTAVFSPSSFNDQDQIQAWAQDAVASAQQLGLVNGRSNNLFAPQELMTRAESAQVISNLLK</sequence>
<dbReference type="PROSITE" id="PS51272">
    <property type="entry name" value="SLH"/>
    <property type="match status" value="3"/>
</dbReference>
<evidence type="ECO:0000313" key="3">
    <source>
        <dbReference type="EMBL" id="UJF31410.1"/>
    </source>
</evidence>
<name>A0ABY3SD50_9BACL</name>
<dbReference type="Gene3D" id="2.60.40.10">
    <property type="entry name" value="Immunoglobulins"/>
    <property type="match status" value="2"/>
</dbReference>
<dbReference type="Pfam" id="PF21708">
    <property type="entry name" value="Glyco_hydro_59_C"/>
    <property type="match status" value="1"/>
</dbReference>
<dbReference type="Gene3D" id="1.20.1270.70">
    <property type="entry name" value="Designed single chain three-helix bundle"/>
    <property type="match status" value="1"/>
</dbReference>
<organism evidence="3 4">
    <name type="scientific">Paenibacillus hexagrammi</name>
    <dbReference type="NCBI Taxonomy" id="2908839"/>
    <lineage>
        <taxon>Bacteria</taxon>
        <taxon>Bacillati</taxon>
        <taxon>Bacillota</taxon>
        <taxon>Bacilli</taxon>
        <taxon>Bacillales</taxon>
        <taxon>Paenibacillaceae</taxon>
        <taxon>Paenibacillus</taxon>
    </lineage>
</organism>
<evidence type="ECO:0000256" key="1">
    <source>
        <dbReference type="SAM" id="MobiDB-lite"/>
    </source>
</evidence>
<dbReference type="PANTHER" id="PTHR43308:SF5">
    <property type="entry name" value="S-LAYER PROTEIN _ PEPTIDOGLYCAN ENDO-BETA-N-ACETYLGLUCOSAMINIDASE"/>
    <property type="match status" value="1"/>
</dbReference>
<dbReference type="InterPro" id="IPR049162">
    <property type="entry name" value="GH59_C"/>
</dbReference>
<feature type="region of interest" description="Disordered" evidence="1">
    <location>
        <begin position="1146"/>
        <end position="1174"/>
    </location>
</feature>
<dbReference type="Gene3D" id="3.20.20.80">
    <property type="entry name" value="Glycosidases"/>
    <property type="match status" value="1"/>
</dbReference>
<dbReference type="Proteomes" id="UP001649230">
    <property type="component" value="Chromosome"/>
</dbReference>
<dbReference type="Gene3D" id="2.60.120.260">
    <property type="entry name" value="Galactose-binding domain-like"/>
    <property type="match status" value="1"/>
</dbReference>
<dbReference type="InterPro" id="IPR051465">
    <property type="entry name" value="Cell_Envelope_Struct_Comp"/>
</dbReference>
<dbReference type="InterPro" id="IPR032179">
    <property type="entry name" value="Cry22Aa_Ig-like"/>
</dbReference>
<evidence type="ECO:0000313" key="4">
    <source>
        <dbReference type="Proteomes" id="UP001649230"/>
    </source>
</evidence>
<feature type="compositionally biased region" description="Basic and acidic residues" evidence="1">
    <location>
        <begin position="1159"/>
        <end position="1170"/>
    </location>
</feature>
<protein>
    <submittedName>
        <fullName evidence="3">S-layer homology domain-containing protein</fullName>
    </submittedName>
</protein>
<keyword evidence="4" id="KW-1185">Reference proteome</keyword>
<accession>A0ABY3SD50</accession>
<dbReference type="Pfam" id="PF16403">
    <property type="entry name" value="Bact_surface_Ig-like"/>
    <property type="match status" value="2"/>
</dbReference>
<dbReference type="Pfam" id="PF07554">
    <property type="entry name" value="FIVAR"/>
    <property type="match status" value="1"/>
</dbReference>
<dbReference type="RefSeq" id="WP_235117756.1">
    <property type="nucleotide sequence ID" value="NZ_CP090978.1"/>
</dbReference>
<dbReference type="Pfam" id="PF07532">
    <property type="entry name" value="Big_4"/>
    <property type="match status" value="1"/>
</dbReference>
<feature type="region of interest" description="Disordered" evidence="1">
    <location>
        <begin position="1052"/>
        <end position="1075"/>
    </location>
</feature>
<dbReference type="SUPFAM" id="SSF49899">
    <property type="entry name" value="Concanavalin A-like lectins/glucanases"/>
    <property type="match status" value="1"/>
</dbReference>
<dbReference type="Gene3D" id="2.60.120.560">
    <property type="entry name" value="Exo-inulinase, domain 1"/>
    <property type="match status" value="1"/>
</dbReference>
<reference evidence="3 4" key="1">
    <citation type="journal article" date="2024" name="Int. J. Syst. Evol. Microbiol.">
        <title>Paenibacillus hexagrammi sp. nov., a novel bacterium isolated from the gut content of Hexagrammos agrammus.</title>
        <authorList>
            <person name="Jung H.K."/>
            <person name="Kim D.G."/>
            <person name="Zin H."/>
            <person name="Park J."/>
            <person name="Jung H."/>
            <person name="Kim Y.O."/>
            <person name="Kong H.J."/>
            <person name="Kim J.W."/>
            <person name="Kim Y.S."/>
        </authorList>
    </citation>
    <scope>NUCLEOTIDE SEQUENCE [LARGE SCALE GENOMIC DNA]</scope>
    <source>
        <strain evidence="3 4">YPD9-1</strain>
    </source>
</reference>
<dbReference type="InterPro" id="IPR013783">
    <property type="entry name" value="Ig-like_fold"/>
</dbReference>
<dbReference type="EMBL" id="CP090978">
    <property type="protein sequence ID" value="UJF31410.1"/>
    <property type="molecule type" value="Genomic_DNA"/>
</dbReference>
<feature type="compositionally biased region" description="Low complexity" evidence="1">
    <location>
        <begin position="1060"/>
        <end position="1074"/>
    </location>
</feature>
<feature type="domain" description="SLH" evidence="2">
    <location>
        <begin position="1321"/>
        <end position="1384"/>
    </location>
</feature>
<feature type="domain" description="SLH" evidence="2">
    <location>
        <begin position="1262"/>
        <end position="1320"/>
    </location>
</feature>
<dbReference type="InterPro" id="IPR013320">
    <property type="entry name" value="ConA-like_dom_sf"/>
</dbReference>
<dbReference type="InterPro" id="IPR001119">
    <property type="entry name" value="SLH_dom"/>
</dbReference>
<proteinExistence type="predicted"/>
<dbReference type="Pfam" id="PF00395">
    <property type="entry name" value="SLH"/>
    <property type="match status" value="3"/>
</dbReference>
<gene>
    <name evidence="3" type="ORF">L0M14_16395</name>
</gene>
<evidence type="ECO:0000259" key="2">
    <source>
        <dbReference type="PROSITE" id="PS51272"/>
    </source>
</evidence>
<dbReference type="InterPro" id="IPR011081">
    <property type="entry name" value="Big_4"/>
</dbReference>
<feature type="domain" description="SLH" evidence="2">
    <location>
        <begin position="1387"/>
        <end position="1441"/>
    </location>
</feature>
<dbReference type="PANTHER" id="PTHR43308">
    <property type="entry name" value="OUTER MEMBRANE PROTEIN ALPHA-RELATED"/>
    <property type="match status" value="1"/>
</dbReference>